<protein>
    <submittedName>
        <fullName evidence="1">Uncharacterized protein</fullName>
    </submittedName>
</protein>
<comment type="caution">
    <text evidence="1">The sequence shown here is derived from an EMBL/GenBank/DDBJ whole genome shotgun (WGS) entry which is preliminary data.</text>
</comment>
<reference evidence="1" key="1">
    <citation type="journal article" date="2023" name="Science">
        <title>Genome structures resolve the early diversification of teleost fishes.</title>
        <authorList>
            <person name="Parey E."/>
            <person name="Louis A."/>
            <person name="Montfort J."/>
            <person name="Bouchez O."/>
            <person name="Roques C."/>
            <person name="Iampietro C."/>
            <person name="Lluch J."/>
            <person name="Castinel A."/>
            <person name="Donnadieu C."/>
            <person name="Desvignes T."/>
            <person name="Floi Bucao C."/>
            <person name="Jouanno E."/>
            <person name="Wen M."/>
            <person name="Mejri S."/>
            <person name="Dirks R."/>
            <person name="Jansen H."/>
            <person name="Henkel C."/>
            <person name="Chen W.J."/>
            <person name="Zahm M."/>
            <person name="Cabau C."/>
            <person name="Klopp C."/>
            <person name="Thompson A.W."/>
            <person name="Robinson-Rechavi M."/>
            <person name="Braasch I."/>
            <person name="Lecointre G."/>
            <person name="Bobe J."/>
            <person name="Postlethwait J.H."/>
            <person name="Berthelot C."/>
            <person name="Roest Crollius H."/>
            <person name="Guiguen Y."/>
        </authorList>
    </citation>
    <scope>NUCLEOTIDE SEQUENCE</scope>
    <source>
        <strain evidence="1">Concon-B</strain>
    </source>
</reference>
<dbReference type="EMBL" id="JAFJMO010000007">
    <property type="protein sequence ID" value="KAJ8272281.1"/>
    <property type="molecule type" value="Genomic_DNA"/>
</dbReference>
<dbReference type="AlphaFoldDB" id="A0A9Q1DJP2"/>
<accession>A0A9Q1DJP2</accession>
<name>A0A9Q1DJP2_CONCO</name>
<gene>
    <name evidence="1" type="ORF">COCON_G00111400</name>
</gene>
<keyword evidence="2" id="KW-1185">Reference proteome</keyword>
<evidence type="ECO:0000313" key="2">
    <source>
        <dbReference type="Proteomes" id="UP001152803"/>
    </source>
</evidence>
<sequence length="172" mass="18421">MSGLEFPAEGRARSVCPSVKSDSATLRAPRRTTAINAALHSPEAIKEIPSVIVYGQSLLPEPERNPSGPAYPCPGRQTQIRLRSHLCGPRDPVNLNQAAESWLAASSRAGLRLDVVPVTHGSALPSLCSRRATAERAQEDCGKRAEVSEWLQLAQACDCVQLLQSVCGQAAR</sequence>
<proteinExistence type="predicted"/>
<dbReference type="Proteomes" id="UP001152803">
    <property type="component" value="Unassembled WGS sequence"/>
</dbReference>
<evidence type="ECO:0000313" key="1">
    <source>
        <dbReference type="EMBL" id="KAJ8272281.1"/>
    </source>
</evidence>
<organism evidence="1 2">
    <name type="scientific">Conger conger</name>
    <name type="common">Conger eel</name>
    <name type="synonym">Muraena conger</name>
    <dbReference type="NCBI Taxonomy" id="82655"/>
    <lineage>
        <taxon>Eukaryota</taxon>
        <taxon>Metazoa</taxon>
        <taxon>Chordata</taxon>
        <taxon>Craniata</taxon>
        <taxon>Vertebrata</taxon>
        <taxon>Euteleostomi</taxon>
        <taxon>Actinopterygii</taxon>
        <taxon>Neopterygii</taxon>
        <taxon>Teleostei</taxon>
        <taxon>Anguilliformes</taxon>
        <taxon>Congridae</taxon>
        <taxon>Conger</taxon>
    </lineage>
</organism>